<organism evidence="1 2">
    <name type="scientific">Taibaiella chishuiensis</name>
    <dbReference type="NCBI Taxonomy" id="1434707"/>
    <lineage>
        <taxon>Bacteria</taxon>
        <taxon>Pseudomonadati</taxon>
        <taxon>Bacteroidota</taxon>
        <taxon>Chitinophagia</taxon>
        <taxon>Chitinophagales</taxon>
        <taxon>Chitinophagaceae</taxon>
        <taxon>Taibaiella</taxon>
    </lineage>
</organism>
<evidence type="ECO:0000313" key="2">
    <source>
        <dbReference type="Proteomes" id="UP000240572"/>
    </source>
</evidence>
<keyword evidence="2" id="KW-1185">Reference proteome</keyword>
<gene>
    <name evidence="1" type="ORF">B0I18_110183</name>
</gene>
<accession>A0A2P8CY41</accession>
<dbReference type="EMBL" id="PYGD01000010">
    <property type="protein sequence ID" value="PSK89882.1"/>
    <property type="molecule type" value="Genomic_DNA"/>
</dbReference>
<dbReference type="Proteomes" id="UP000240572">
    <property type="component" value="Unassembled WGS sequence"/>
</dbReference>
<dbReference type="RefSeq" id="WP_106524682.1">
    <property type="nucleotide sequence ID" value="NZ_PYGD01000010.1"/>
</dbReference>
<sequence>MKKKQLHSKLGLQKHILARLNHAGTEQVKGGEPQTCTGGRFSLCVIIESHDCPSRPACVYPTLQPDCL</sequence>
<comment type="caution">
    <text evidence="1">The sequence shown here is derived from an EMBL/GenBank/DDBJ whole genome shotgun (WGS) entry which is preliminary data.</text>
</comment>
<dbReference type="InterPro" id="IPR058238">
    <property type="entry name" value="Lant_leader_dom"/>
</dbReference>
<name>A0A2P8CY41_9BACT</name>
<reference evidence="1 2" key="1">
    <citation type="submission" date="2018-03" db="EMBL/GenBank/DDBJ databases">
        <title>Genomic Encyclopedia of Type Strains, Phase III (KMG-III): the genomes of soil and plant-associated and newly described type strains.</title>
        <authorList>
            <person name="Whitman W."/>
        </authorList>
    </citation>
    <scope>NUCLEOTIDE SEQUENCE [LARGE SCALE GENOMIC DNA]</scope>
    <source>
        <strain evidence="1 2">CGMCC 1.12700</strain>
    </source>
</reference>
<dbReference type="AlphaFoldDB" id="A0A2P8CY41"/>
<dbReference type="NCBIfam" id="NF038153">
    <property type="entry name" value="lant_leader_L1a"/>
    <property type="match status" value="1"/>
</dbReference>
<evidence type="ECO:0000313" key="1">
    <source>
        <dbReference type="EMBL" id="PSK89882.1"/>
    </source>
</evidence>
<protein>
    <submittedName>
        <fullName evidence="1">Uncharacterized protein</fullName>
    </submittedName>
</protein>
<proteinExistence type="predicted"/>